<feature type="compositionally biased region" description="Polar residues" evidence="2">
    <location>
        <begin position="1"/>
        <end position="11"/>
    </location>
</feature>
<dbReference type="Proteomes" id="UP000541558">
    <property type="component" value="Unassembled WGS sequence"/>
</dbReference>
<comment type="caution">
    <text evidence="3">The sequence shown here is derived from an EMBL/GenBank/DDBJ whole genome shotgun (WGS) entry which is preliminary data.</text>
</comment>
<reference evidence="3 4" key="1">
    <citation type="journal article" date="2020" name="ISME J.">
        <title>Uncovering the hidden diversity of litter-decomposition mechanisms in mushroom-forming fungi.</title>
        <authorList>
            <person name="Floudas D."/>
            <person name="Bentzer J."/>
            <person name="Ahren D."/>
            <person name="Johansson T."/>
            <person name="Persson P."/>
            <person name="Tunlid A."/>
        </authorList>
    </citation>
    <scope>NUCLEOTIDE SEQUENCE [LARGE SCALE GENOMIC DNA]</scope>
    <source>
        <strain evidence="3 4">CBS 175.51</strain>
    </source>
</reference>
<protein>
    <recommendedName>
        <fullName evidence="5">Zn(2)-C6 fungal-type domain-containing protein</fullName>
    </recommendedName>
</protein>
<sequence length="250" mass="27326">MARSTSDTQEIIAQVKRSPTAPSPPVSRPPNSNDVPPTVLRAEDVGGRAMQGMYEDHPEVAPAPNPCERCVRTGKTCRGVANARCEYCKRLKQKCSNSTGPARGKHAAAARVAASGASPGKAPLVPHVISSEASAASPMQGLKRKLEDRQDGPSYRRPLGPATAREEEESDTDGHDLPARFNKKRRTAHGSALIASRVMRHVKDLQDTVRRLERVYNAEMERFDTIMSDLHRDLEGLTGESERSEREPSL</sequence>
<feature type="region of interest" description="Disordered" evidence="2">
    <location>
        <begin position="96"/>
        <end position="184"/>
    </location>
</feature>
<accession>A0A8H5BXU2</accession>
<feature type="compositionally biased region" description="Low complexity" evidence="2">
    <location>
        <begin position="109"/>
        <end position="120"/>
    </location>
</feature>
<evidence type="ECO:0000256" key="1">
    <source>
        <dbReference type="SAM" id="Coils"/>
    </source>
</evidence>
<evidence type="ECO:0000313" key="3">
    <source>
        <dbReference type="EMBL" id="KAF5331550.1"/>
    </source>
</evidence>
<dbReference type="OrthoDB" id="3051265at2759"/>
<proteinExistence type="predicted"/>
<dbReference type="AlphaFoldDB" id="A0A8H5BXU2"/>
<feature type="coiled-coil region" evidence="1">
    <location>
        <begin position="195"/>
        <end position="247"/>
    </location>
</feature>
<evidence type="ECO:0000256" key="2">
    <source>
        <dbReference type="SAM" id="MobiDB-lite"/>
    </source>
</evidence>
<keyword evidence="4" id="KW-1185">Reference proteome</keyword>
<organism evidence="3 4">
    <name type="scientific">Ephemerocybe angulata</name>
    <dbReference type="NCBI Taxonomy" id="980116"/>
    <lineage>
        <taxon>Eukaryota</taxon>
        <taxon>Fungi</taxon>
        <taxon>Dikarya</taxon>
        <taxon>Basidiomycota</taxon>
        <taxon>Agaricomycotina</taxon>
        <taxon>Agaricomycetes</taxon>
        <taxon>Agaricomycetidae</taxon>
        <taxon>Agaricales</taxon>
        <taxon>Agaricineae</taxon>
        <taxon>Psathyrellaceae</taxon>
        <taxon>Ephemerocybe</taxon>
    </lineage>
</organism>
<feature type="region of interest" description="Disordered" evidence="2">
    <location>
        <begin position="1"/>
        <end position="39"/>
    </location>
</feature>
<evidence type="ECO:0008006" key="5">
    <source>
        <dbReference type="Google" id="ProtNLM"/>
    </source>
</evidence>
<dbReference type="EMBL" id="JAACJK010000113">
    <property type="protein sequence ID" value="KAF5331550.1"/>
    <property type="molecule type" value="Genomic_DNA"/>
</dbReference>
<evidence type="ECO:0000313" key="4">
    <source>
        <dbReference type="Proteomes" id="UP000541558"/>
    </source>
</evidence>
<keyword evidence="1" id="KW-0175">Coiled coil</keyword>
<name>A0A8H5BXU2_9AGAR</name>
<gene>
    <name evidence="3" type="ORF">D9611_007622</name>
</gene>